<dbReference type="SUPFAM" id="SSF53335">
    <property type="entry name" value="S-adenosyl-L-methionine-dependent methyltransferases"/>
    <property type="match status" value="1"/>
</dbReference>
<dbReference type="Gene3D" id="3.40.50.150">
    <property type="entry name" value="Vaccinia Virus protein VP39"/>
    <property type="match status" value="1"/>
</dbReference>
<evidence type="ECO:0000313" key="1">
    <source>
        <dbReference type="EMBL" id="QHS88427.1"/>
    </source>
</evidence>
<organism evidence="1">
    <name type="scientific">viral metagenome</name>
    <dbReference type="NCBI Taxonomy" id="1070528"/>
    <lineage>
        <taxon>unclassified sequences</taxon>
        <taxon>metagenomes</taxon>
        <taxon>organismal metagenomes</taxon>
    </lineage>
</organism>
<dbReference type="InterPro" id="IPR029063">
    <property type="entry name" value="SAM-dependent_MTases_sf"/>
</dbReference>
<dbReference type="NCBIfam" id="TIGR01444">
    <property type="entry name" value="fkbM_fam"/>
    <property type="match status" value="1"/>
</dbReference>
<sequence length="507" mass="59687">MKLLIILCGHEFNTKWCDNIIILNNYIKKQNIEVEYCGITNQETEFINYEDIIPFKYKIINTKRQLSKICDFITDYKSSLNYDWYMKIRPDIKLLENINFDILADNAINARARVYHGPKKIKYGMSIMGEGGWKNIHECWYANEEKDVILDDMLFIFNHSIIILNAFDKIQPETVGCEEWKQTNIFLSRKIPLNVIGIYLENTKYNTFSGDINNMKILYGIENFRIDVTDSCLSKLTNNNIITIPDGDFRRTYYFGDPLYGILKKIFIVNENITTEYNDTLEIHINTLTDAITVRNIYENLLNIQSRLVIKYGYFNEEIPEQQMVVRFLKGHEKVLEIGGNIGRNSLVIASILTNDNQLVTLEPDTSIANQLLENRNLNHFSFHIENSALSKRKLIQKNWETIPSDVLQEGYNWVNTISFDALQQKYNIKFDTLVLDCEGAFYYILMDMPEILNNIQLIIMENDYWDISHKKYIDDILIKNKFSRMYHENGGWGPCYTHFFEVWKKI</sequence>
<reference evidence="1" key="1">
    <citation type="journal article" date="2020" name="Nature">
        <title>Giant virus diversity and host interactions through global metagenomics.</title>
        <authorList>
            <person name="Schulz F."/>
            <person name="Roux S."/>
            <person name="Paez-Espino D."/>
            <person name="Jungbluth S."/>
            <person name="Walsh D.A."/>
            <person name="Denef V.J."/>
            <person name="McMahon K.D."/>
            <person name="Konstantinidis K.T."/>
            <person name="Eloe-Fadrosh E.A."/>
            <person name="Kyrpides N.C."/>
            <person name="Woyke T."/>
        </authorList>
    </citation>
    <scope>NUCLEOTIDE SEQUENCE</scope>
    <source>
        <strain evidence="1">GVMAG-M-3300010158-55</strain>
    </source>
</reference>
<protein>
    <recommendedName>
        <fullName evidence="2">Methyltransferase FkbM domain-containing protein</fullName>
    </recommendedName>
</protein>
<accession>A0A6C0B866</accession>
<dbReference type="EMBL" id="MN739096">
    <property type="protein sequence ID" value="QHS88427.1"/>
    <property type="molecule type" value="Genomic_DNA"/>
</dbReference>
<dbReference type="AlphaFoldDB" id="A0A6C0B866"/>
<dbReference type="InterPro" id="IPR006342">
    <property type="entry name" value="FkbM_mtfrase"/>
</dbReference>
<evidence type="ECO:0008006" key="2">
    <source>
        <dbReference type="Google" id="ProtNLM"/>
    </source>
</evidence>
<name>A0A6C0B866_9ZZZZ</name>
<proteinExistence type="predicted"/>